<reference evidence="1 2" key="1">
    <citation type="journal article" date="2012" name="J. Bacteriol.">
        <title>Complete Genome Sequence of Leptospirillum ferrooxidans Strain C2-3, Isolated from a Fresh Volcanic Ash Deposit on the Island of Miyake, Japan.</title>
        <authorList>
            <person name="Fujimura R."/>
            <person name="Sato Y."/>
            <person name="Nishizawa T."/>
            <person name="Oshima K."/>
            <person name="Kim S.-W."/>
            <person name="Hattori M."/>
            <person name="Kamijo T."/>
            <person name="Ohta H."/>
        </authorList>
    </citation>
    <scope>NUCLEOTIDE SEQUENCE [LARGE SCALE GENOMIC DNA]</scope>
    <source>
        <strain evidence="1 2">C2-3</strain>
    </source>
</reference>
<dbReference type="EMBL" id="AP012342">
    <property type="protein sequence ID" value="BAM05803.1"/>
    <property type="molecule type" value="Genomic_DNA"/>
</dbReference>
<sequence length="76" mass="8367">MAEHVFWVDPGFEAEEEKIVESRLPPSSSPLSKSALSKTNGPIKIFCIGNPEMADNIRYCQLEALMQCHLGFGGRG</sequence>
<dbReference type="KEGG" id="lfc:LFE_0074"/>
<accession>I0IKK4</accession>
<keyword evidence="2" id="KW-1185">Reference proteome</keyword>
<evidence type="ECO:0000313" key="1">
    <source>
        <dbReference type="EMBL" id="BAM05803.1"/>
    </source>
</evidence>
<dbReference type="Proteomes" id="UP000007382">
    <property type="component" value="Chromosome"/>
</dbReference>
<evidence type="ECO:0000313" key="2">
    <source>
        <dbReference type="Proteomes" id="UP000007382"/>
    </source>
</evidence>
<organism evidence="1 2">
    <name type="scientific">Leptospirillum ferrooxidans (strain C2-3)</name>
    <dbReference type="NCBI Taxonomy" id="1162668"/>
    <lineage>
        <taxon>Bacteria</taxon>
        <taxon>Pseudomonadati</taxon>
        <taxon>Nitrospirota</taxon>
        <taxon>Nitrospiria</taxon>
        <taxon>Nitrospirales</taxon>
        <taxon>Nitrospiraceae</taxon>
        <taxon>Leptospirillum</taxon>
    </lineage>
</organism>
<dbReference type="AlphaFoldDB" id="I0IKK4"/>
<protein>
    <submittedName>
        <fullName evidence="1">Uncharacterized protein</fullName>
    </submittedName>
</protein>
<proteinExistence type="predicted"/>
<gene>
    <name evidence="1" type="ordered locus">LFE_0074</name>
</gene>
<dbReference type="HOGENOM" id="CLU_2650029_0_0_0"/>
<reference evidence="2" key="2">
    <citation type="submission" date="2012-03" db="EMBL/GenBank/DDBJ databases">
        <title>The complete genome sequence of the pioneer microbe on fresh volcanic deposit, Leptospirillum ferrooxidans strain C2-3.</title>
        <authorList>
            <person name="Fujimura R."/>
            <person name="Sato Y."/>
            <person name="Nishizawa T."/>
            <person name="Nanba K."/>
            <person name="Oshima K."/>
            <person name="Hattori M."/>
            <person name="Kamijo T."/>
            <person name="Ohta H."/>
        </authorList>
    </citation>
    <scope>NUCLEOTIDE SEQUENCE [LARGE SCALE GENOMIC DNA]</scope>
    <source>
        <strain evidence="2">C2-3</strain>
    </source>
</reference>
<name>I0IKK4_LEPFC</name>